<organism evidence="2 3">
    <name type="scientific">Paenibacillus radicis</name>
    <name type="common">ex Xue et al. 2023</name>
    <dbReference type="NCBI Taxonomy" id="2972489"/>
    <lineage>
        <taxon>Bacteria</taxon>
        <taxon>Bacillati</taxon>
        <taxon>Bacillota</taxon>
        <taxon>Bacilli</taxon>
        <taxon>Bacillales</taxon>
        <taxon>Paenibacillaceae</taxon>
        <taxon>Paenibacillus</taxon>
    </lineage>
</organism>
<accession>A0ABT1YPH1</accession>
<dbReference type="EMBL" id="JANQBD010000024">
    <property type="protein sequence ID" value="MCR8635074.1"/>
    <property type="molecule type" value="Genomic_DNA"/>
</dbReference>
<gene>
    <name evidence="2" type="ORF">NV381_28125</name>
</gene>
<dbReference type="Proteomes" id="UP001300012">
    <property type="component" value="Unassembled WGS sequence"/>
</dbReference>
<feature type="region of interest" description="Disordered" evidence="1">
    <location>
        <begin position="60"/>
        <end position="81"/>
    </location>
</feature>
<feature type="compositionally biased region" description="Polar residues" evidence="1">
    <location>
        <begin position="70"/>
        <end position="81"/>
    </location>
</feature>
<evidence type="ECO:0000313" key="2">
    <source>
        <dbReference type="EMBL" id="MCR8635074.1"/>
    </source>
</evidence>
<proteinExistence type="predicted"/>
<protein>
    <submittedName>
        <fullName evidence="2">Uncharacterized protein</fullName>
    </submittedName>
</protein>
<comment type="caution">
    <text evidence="2">The sequence shown here is derived from an EMBL/GenBank/DDBJ whole genome shotgun (WGS) entry which is preliminary data.</text>
</comment>
<evidence type="ECO:0000313" key="3">
    <source>
        <dbReference type="Proteomes" id="UP001300012"/>
    </source>
</evidence>
<name>A0ABT1YPH1_9BACL</name>
<sequence>MKLLDTVRKMLYGVRGVQSTLCALEKWLWDAKRSPAHNLKQHSSTASTEVKGNAEVIVPLSPEMSRKQSDNGTASSVIALF</sequence>
<keyword evidence="3" id="KW-1185">Reference proteome</keyword>
<reference evidence="2 3" key="1">
    <citation type="submission" date="2022-08" db="EMBL/GenBank/DDBJ databases">
        <title>Paenibacillus endoradicis sp. nov., Paenibacillus radicibacter sp. nov and Paenibacillus pararadicis sp. nov., three cold-adapted plant growth-promoting bacteria isolated from root of Larix gmelinii in Great Khingan.</title>
        <authorList>
            <person name="Xue H."/>
        </authorList>
    </citation>
    <scope>NUCLEOTIDE SEQUENCE [LARGE SCALE GENOMIC DNA]</scope>
    <source>
        <strain evidence="2 3">N5-1-1-5</strain>
    </source>
</reference>
<dbReference type="RefSeq" id="WP_258216621.1">
    <property type="nucleotide sequence ID" value="NZ_JANQBD010000024.1"/>
</dbReference>
<evidence type="ECO:0000256" key="1">
    <source>
        <dbReference type="SAM" id="MobiDB-lite"/>
    </source>
</evidence>